<name>A0ABQ6JNU0_9ACTN</name>
<keyword evidence="3" id="KW-0411">Iron-sulfur</keyword>
<evidence type="ECO:0000313" key="5">
    <source>
        <dbReference type="Proteomes" id="UP001157017"/>
    </source>
</evidence>
<keyword evidence="1" id="KW-0479">Metal-binding</keyword>
<keyword evidence="5" id="KW-1185">Reference proteome</keyword>
<gene>
    <name evidence="4" type="ORF">GCM10025868_42930</name>
</gene>
<evidence type="ECO:0000313" key="4">
    <source>
        <dbReference type="EMBL" id="GMA89043.1"/>
    </source>
</evidence>
<dbReference type="Gene3D" id="3.30.413.10">
    <property type="entry name" value="Sulfite Reductase Hemoprotein, domain 1"/>
    <property type="match status" value="1"/>
</dbReference>
<comment type="caution">
    <text evidence="4">The sequence shown here is derived from an EMBL/GenBank/DDBJ whole genome shotgun (WGS) entry which is preliminary data.</text>
</comment>
<dbReference type="SUPFAM" id="SSF56014">
    <property type="entry name" value="Nitrite and sulphite reductase 4Fe-4S domain-like"/>
    <property type="match status" value="1"/>
</dbReference>
<dbReference type="InterPro" id="IPR036136">
    <property type="entry name" value="Nit/Sulf_reduc_fer-like_dom_sf"/>
</dbReference>
<keyword evidence="2" id="KW-0408">Iron</keyword>
<dbReference type="EMBL" id="BSUZ01000001">
    <property type="protein sequence ID" value="GMA89043.1"/>
    <property type="molecule type" value="Genomic_DNA"/>
</dbReference>
<dbReference type="InterPro" id="IPR045854">
    <property type="entry name" value="NO2/SO3_Rdtase_4Fe4S_sf"/>
</dbReference>
<reference evidence="5" key="1">
    <citation type="journal article" date="2019" name="Int. J. Syst. Evol. Microbiol.">
        <title>The Global Catalogue of Microorganisms (GCM) 10K type strain sequencing project: providing services to taxonomists for standard genome sequencing and annotation.</title>
        <authorList>
            <consortium name="The Broad Institute Genomics Platform"/>
            <consortium name="The Broad Institute Genome Sequencing Center for Infectious Disease"/>
            <person name="Wu L."/>
            <person name="Ma J."/>
        </authorList>
    </citation>
    <scope>NUCLEOTIDE SEQUENCE [LARGE SCALE GENOMIC DNA]</scope>
    <source>
        <strain evidence="5">NBRC 108730</strain>
    </source>
</reference>
<proteinExistence type="predicted"/>
<evidence type="ECO:0000256" key="1">
    <source>
        <dbReference type="ARBA" id="ARBA00022723"/>
    </source>
</evidence>
<dbReference type="Proteomes" id="UP001157017">
    <property type="component" value="Unassembled WGS sequence"/>
</dbReference>
<dbReference type="SUPFAM" id="SSF55124">
    <property type="entry name" value="Nitrite/Sulfite reductase N-terminal domain-like"/>
    <property type="match status" value="1"/>
</dbReference>
<evidence type="ECO:0000256" key="2">
    <source>
        <dbReference type="ARBA" id="ARBA00023004"/>
    </source>
</evidence>
<sequence length="111" mass="11474">MSCARLAGLRARVVVTPWRQVVLRDVDPDGLPAALALLQGPGFDAPGSAWDGVTACVGAPACRRALGDVRALAEQVVADRASGDEPVHLSACPRRCGRPATAHREIVLGAA</sequence>
<organism evidence="4 5">
    <name type="scientific">Angustibacter aerolatus</name>
    <dbReference type="NCBI Taxonomy" id="1162965"/>
    <lineage>
        <taxon>Bacteria</taxon>
        <taxon>Bacillati</taxon>
        <taxon>Actinomycetota</taxon>
        <taxon>Actinomycetes</taxon>
        <taxon>Kineosporiales</taxon>
        <taxon>Kineosporiaceae</taxon>
    </lineage>
</organism>
<protein>
    <recommendedName>
        <fullName evidence="6">Nitrite/Sulfite reductase ferredoxin-like domain-containing protein</fullName>
    </recommendedName>
</protein>
<evidence type="ECO:0008006" key="6">
    <source>
        <dbReference type="Google" id="ProtNLM"/>
    </source>
</evidence>
<accession>A0ABQ6JNU0</accession>
<evidence type="ECO:0000256" key="3">
    <source>
        <dbReference type="ARBA" id="ARBA00023014"/>
    </source>
</evidence>